<keyword evidence="8" id="KW-0576">Peroxisome</keyword>
<evidence type="ECO:0000313" key="10">
    <source>
        <dbReference type="EMBL" id="KXS09568.1"/>
    </source>
</evidence>
<name>A0A138ZYN0_GONPJ</name>
<evidence type="ECO:0000259" key="9">
    <source>
        <dbReference type="SMART" id="SM00822"/>
    </source>
</evidence>
<dbReference type="FunFam" id="3.40.50.720:FF:000084">
    <property type="entry name" value="Short-chain dehydrogenase reductase"/>
    <property type="match status" value="1"/>
</dbReference>
<dbReference type="InterPro" id="IPR020904">
    <property type="entry name" value="Sc_DH/Rdtase_CS"/>
</dbReference>
<gene>
    <name evidence="10" type="ORF">M427DRAFT_140717</name>
</gene>
<evidence type="ECO:0000256" key="7">
    <source>
        <dbReference type="ARBA" id="ARBA00023098"/>
    </source>
</evidence>
<evidence type="ECO:0000256" key="5">
    <source>
        <dbReference type="ARBA" id="ARBA00022857"/>
    </source>
</evidence>
<accession>A0A138ZYN0</accession>
<dbReference type="EMBL" id="KQ965858">
    <property type="protein sequence ID" value="KXS09568.1"/>
    <property type="molecule type" value="Genomic_DNA"/>
</dbReference>
<reference evidence="10 11" key="1">
    <citation type="journal article" date="2015" name="Genome Biol. Evol.">
        <title>Phylogenomic analyses indicate that early fungi evolved digesting cell walls of algal ancestors of land plants.</title>
        <authorList>
            <person name="Chang Y."/>
            <person name="Wang S."/>
            <person name="Sekimoto S."/>
            <person name="Aerts A.L."/>
            <person name="Choi C."/>
            <person name="Clum A."/>
            <person name="LaButti K.M."/>
            <person name="Lindquist E.A."/>
            <person name="Yee Ngan C."/>
            <person name="Ohm R.A."/>
            <person name="Salamov A.A."/>
            <person name="Grigoriev I.V."/>
            <person name="Spatafora J.W."/>
            <person name="Berbee M.L."/>
        </authorList>
    </citation>
    <scope>NUCLEOTIDE SEQUENCE [LARGE SCALE GENOMIC DNA]</scope>
    <source>
        <strain evidence="10 11">JEL478</strain>
    </source>
</reference>
<dbReference type="SUPFAM" id="SSF51735">
    <property type="entry name" value="NAD(P)-binding Rossmann-fold domains"/>
    <property type="match status" value="2"/>
</dbReference>
<organism evidence="10 11">
    <name type="scientific">Gonapodya prolifera (strain JEL478)</name>
    <name type="common">Monoblepharis prolifera</name>
    <dbReference type="NCBI Taxonomy" id="1344416"/>
    <lineage>
        <taxon>Eukaryota</taxon>
        <taxon>Fungi</taxon>
        <taxon>Fungi incertae sedis</taxon>
        <taxon>Chytridiomycota</taxon>
        <taxon>Chytridiomycota incertae sedis</taxon>
        <taxon>Monoblepharidomycetes</taxon>
        <taxon>Monoblepharidales</taxon>
        <taxon>Gonapodyaceae</taxon>
        <taxon>Gonapodya</taxon>
    </lineage>
</organism>
<keyword evidence="5" id="KW-0521">NADP</keyword>
<dbReference type="InterPro" id="IPR051687">
    <property type="entry name" value="Peroxisomal_Beta-Oxidation"/>
</dbReference>
<dbReference type="OMA" id="SHAYGAY"/>
<dbReference type="PROSITE" id="PS00061">
    <property type="entry name" value="ADH_SHORT"/>
    <property type="match status" value="1"/>
</dbReference>
<comment type="subcellular location">
    <subcellularLocation>
        <location evidence="1">Peroxisome</location>
    </subcellularLocation>
</comment>
<evidence type="ECO:0000256" key="4">
    <source>
        <dbReference type="ARBA" id="ARBA00022832"/>
    </source>
</evidence>
<dbReference type="GO" id="GO:0016491">
    <property type="term" value="F:oxidoreductase activity"/>
    <property type="evidence" value="ECO:0007669"/>
    <property type="project" value="UniProtKB-KW"/>
</dbReference>
<keyword evidence="4" id="KW-0276">Fatty acid metabolism</keyword>
<dbReference type="OrthoDB" id="3592703at2759"/>
<dbReference type="InterPro" id="IPR002347">
    <property type="entry name" value="SDR_fam"/>
</dbReference>
<dbReference type="PANTHER" id="PTHR45024">
    <property type="entry name" value="DEHYDROGENASES, SHORT CHAIN"/>
    <property type="match status" value="1"/>
</dbReference>
<dbReference type="AlphaFoldDB" id="A0A138ZYN0"/>
<dbReference type="Gene3D" id="1.10.287.4290">
    <property type="match status" value="2"/>
</dbReference>
<dbReference type="GO" id="GO:0005777">
    <property type="term" value="C:peroxisome"/>
    <property type="evidence" value="ECO:0007669"/>
    <property type="project" value="UniProtKB-SubCell"/>
</dbReference>
<proteinExistence type="inferred from homology"/>
<evidence type="ECO:0000256" key="8">
    <source>
        <dbReference type="ARBA" id="ARBA00023140"/>
    </source>
</evidence>
<evidence type="ECO:0000256" key="2">
    <source>
        <dbReference type="ARBA" id="ARBA00005005"/>
    </source>
</evidence>
<dbReference type="InterPro" id="IPR036291">
    <property type="entry name" value="NAD(P)-bd_dom_sf"/>
</dbReference>
<keyword evidence="7" id="KW-0443">Lipid metabolism</keyword>
<comment type="similarity">
    <text evidence="3">Belongs to the short-chain dehydrogenases/reductases (SDR) family.</text>
</comment>
<evidence type="ECO:0000256" key="3">
    <source>
        <dbReference type="ARBA" id="ARBA00006484"/>
    </source>
</evidence>
<dbReference type="Pfam" id="PF00106">
    <property type="entry name" value="adh_short"/>
    <property type="match status" value="2"/>
</dbReference>
<dbReference type="FunFam" id="3.40.50.720:FF:000185">
    <property type="entry name" value="peroxisomal multifunctional enzyme type 2"/>
    <property type="match status" value="1"/>
</dbReference>
<dbReference type="SMART" id="SM00822">
    <property type="entry name" value="PKS_KR"/>
    <property type="match status" value="1"/>
</dbReference>
<dbReference type="CDD" id="cd05353">
    <property type="entry name" value="hydroxyacyl-CoA-like_DH_SDR_c-like"/>
    <property type="match status" value="2"/>
</dbReference>
<feature type="domain" description="Ketoreductase" evidence="9">
    <location>
        <begin position="8"/>
        <end position="201"/>
    </location>
</feature>
<evidence type="ECO:0000256" key="6">
    <source>
        <dbReference type="ARBA" id="ARBA00023002"/>
    </source>
</evidence>
<dbReference type="PANTHER" id="PTHR45024:SF2">
    <property type="entry name" value="SCP2 DOMAIN-CONTAINING PROTEIN"/>
    <property type="match status" value="1"/>
</dbReference>
<keyword evidence="6" id="KW-0560">Oxidoreductase</keyword>
<protein>
    <submittedName>
        <fullName evidence="10">Hydroxyacyl-CoA dehydrogenase domain-containing protein</fullName>
    </submittedName>
</protein>
<dbReference type="PRINTS" id="PR00080">
    <property type="entry name" value="SDRFAMILY"/>
</dbReference>
<dbReference type="GO" id="GO:0006631">
    <property type="term" value="P:fatty acid metabolic process"/>
    <property type="evidence" value="ECO:0007669"/>
    <property type="project" value="UniProtKB-KW"/>
</dbReference>
<evidence type="ECO:0000256" key="1">
    <source>
        <dbReference type="ARBA" id="ARBA00004275"/>
    </source>
</evidence>
<dbReference type="InterPro" id="IPR057326">
    <property type="entry name" value="KR_dom"/>
</dbReference>
<keyword evidence="11" id="KW-1185">Reference proteome</keyword>
<dbReference type="STRING" id="1344416.A0A138ZYN0"/>
<dbReference type="PRINTS" id="PR00081">
    <property type="entry name" value="GDHRDH"/>
</dbReference>
<sequence length="609" mass="64934">MALRFDGRVVIVTGAGGGLGKQYALYFASRGAKVVVNDLGGSMSGAGASSRAADVVVEEITKAGGSAVANYDSVENGDKIVDTAMKAYGRVDIVINNAGILRDISFQRMQDADWDLVQKVHVYGTYKVTKAAWKVMQDQKFGRIINTASVAGIQGNFGQVNYSAAKLAAHGFTLTLAREGAKYNIQACTVAPMAASRMTETIMKDEEDLRLLDPAKVVPFVGWLAHESCKETGTLFEAGGGWIAKLRRERSQGVLVNPTANFTPAAVSSLIGKINDFTNPEYPVGMLDYADKHKLEDALLKPTLPKPAQELRFDGRVAIVTGAGNGVGRAHAHMLAQLGAKVVVNDLGGSVAGVGSSSAAAQKVVDEIAAFGGVAVANYDNVVTAAEKVVETAIKAFGRVDILINNAGILRDKSFARMSDEDWNSVQAVHLRGIFAMTKAVWPHFKKQKYGRIVCTSSSVGQANYSSGYSGIVSFSNSIAIEGQKDNILSNTICPSAGTRMIATIPGRDMTAANQRKPEYISPLVAYLCHESSKETRGIFEVGGGWIAKVRWQRTGGVYFPPGKLTAENIRDAMPTITNFDDGRATHPTHGGETFLAIQTAAKESKAKL</sequence>
<comment type="pathway">
    <text evidence="2">Lipid metabolism; fatty acid beta-oxidation.</text>
</comment>
<dbReference type="Gene3D" id="3.40.50.720">
    <property type="entry name" value="NAD(P)-binding Rossmann-like Domain"/>
    <property type="match status" value="2"/>
</dbReference>
<dbReference type="Proteomes" id="UP000070544">
    <property type="component" value="Unassembled WGS sequence"/>
</dbReference>
<evidence type="ECO:0000313" key="11">
    <source>
        <dbReference type="Proteomes" id="UP000070544"/>
    </source>
</evidence>